<evidence type="ECO:0000313" key="1">
    <source>
        <dbReference type="EMBL" id="GAA1761172.1"/>
    </source>
</evidence>
<reference evidence="2" key="1">
    <citation type="journal article" date="2019" name="Int. J. Syst. Evol. Microbiol.">
        <title>The Global Catalogue of Microorganisms (GCM) 10K type strain sequencing project: providing services to taxonomists for standard genome sequencing and annotation.</title>
        <authorList>
            <consortium name="The Broad Institute Genomics Platform"/>
            <consortium name="The Broad Institute Genome Sequencing Center for Infectious Disease"/>
            <person name="Wu L."/>
            <person name="Ma J."/>
        </authorList>
    </citation>
    <scope>NUCLEOTIDE SEQUENCE [LARGE SCALE GENOMIC DNA]</scope>
    <source>
        <strain evidence="2">JCM 15591</strain>
    </source>
</reference>
<name>A0ABP4WV86_9MICO</name>
<gene>
    <name evidence="1" type="ORF">GCM10009810_20860</name>
</gene>
<comment type="caution">
    <text evidence="1">The sequence shown here is derived from an EMBL/GenBank/DDBJ whole genome shotgun (WGS) entry which is preliminary data.</text>
</comment>
<keyword evidence="2" id="KW-1185">Reference proteome</keyword>
<proteinExistence type="predicted"/>
<dbReference type="EMBL" id="BAAAPN010000047">
    <property type="protein sequence ID" value="GAA1761172.1"/>
    <property type="molecule type" value="Genomic_DNA"/>
</dbReference>
<evidence type="ECO:0000313" key="2">
    <source>
        <dbReference type="Proteomes" id="UP001501475"/>
    </source>
</evidence>
<dbReference type="Proteomes" id="UP001501475">
    <property type="component" value="Unassembled WGS sequence"/>
</dbReference>
<protein>
    <submittedName>
        <fullName evidence="1">Uncharacterized protein</fullName>
    </submittedName>
</protein>
<sequence>MQRGPVGRDPRRSPLTIDDVARVRRLTAVCLLGAVGLALTGCSGDAVAPVTGPGGTVVEMDEGFAAETLAQWAEHGDHLVSFTVVRAVRVAPDDEEHSADEGIIGRNVVVTASAPFRSPAGDEDWRVISWPGSASKDVV</sequence>
<accession>A0ABP4WV86</accession>
<organism evidence="1 2">
    <name type="scientific">Nostocoides vanveenii</name>
    <dbReference type="NCBI Taxonomy" id="330835"/>
    <lineage>
        <taxon>Bacteria</taxon>
        <taxon>Bacillati</taxon>
        <taxon>Actinomycetota</taxon>
        <taxon>Actinomycetes</taxon>
        <taxon>Micrococcales</taxon>
        <taxon>Intrasporangiaceae</taxon>
        <taxon>Nostocoides</taxon>
    </lineage>
</organism>